<protein>
    <submittedName>
        <fullName evidence="1">Uncharacterized protein</fullName>
    </submittedName>
</protein>
<comment type="caution">
    <text evidence="1">The sequence shown here is derived from an EMBL/GenBank/DDBJ whole genome shotgun (WGS) entry which is preliminary data.</text>
</comment>
<keyword evidence="2" id="KW-1185">Reference proteome</keyword>
<sequence>MDKLHLEWLATRIRGDLAAAGLPIVDELDVTGTMAGVEVQTDVDEGIHVSWRSHFVVTTVARHEYARLQKDGPGARFDEQVCIAMRAAMATILRASGYVFDENYYGDYTGYALWISGHEEVPSWRDWHDKQRSRLSQIQYRLVTTLQSQKRED</sequence>
<evidence type="ECO:0000313" key="1">
    <source>
        <dbReference type="EMBL" id="GIM63405.1"/>
    </source>
</evidence>
<reference evidence="1" key="1">
    <citation type="submission" date="2021-03" db="EMBL/GenBank/DDBJ databases">
        <title>Whole genome shotgun sequence of Actinoplanes auranticolor NBRC 12245.</title>
        <authorList>
            <person name="Komaki H."/>
            <person name="Tamura T."/>
        </authorList>
    </citation>
    <scope>NUCLEOTIDE SEQUENCE</scope>
    <source>
        <strain evidence="1">NBRC 12245</strain>
    </source>
</reference>
<name>A0A919VIT3_9ACTN</name>
<dbReference type="AlphaFoldDB" id="A0A919VIT3"/>
<dbReference type="Proteomes" id="UP000681340">
    <property type="component" value="Unassembled WGS sequence"/>
</dbReference>
<organism evidence="1 2">
    <name type="scientific">Actinoplanes auranticolor</name>
    <dbReference type="NCBI Taxonomy" id="47988"/>
    <lineage>
        <taxon>Bacteria</taxon>
        <taxon>Bacillati</taxon>
        <taxon>Actinomycetota</taxon>
        <taxon>Actinomycetes</taxon>
        <taxon>Micromonosporales</taxon>
        <taxon>Micromonosporaceae</taxon>
        <taxon>Actinoplanes</taxon>
    </lineage>
</organism>
<accession>A0A919VIT3</accession>
<evidence type="ECO:0000313" key="2">
    <source>
        <dbReference type="Proteomes" id="UP000681340"/>
    </source>
</evidence>
<proteinExistence type="predicted"/>
<dbReference type="EMBL" id="BOQL01000004">
    <property type="protein sequence ID" value="GIM63405.1"/>
    <property type="molecule type" value="Genomic_DNA"/>
</dbReference>
<gene>
    <name evidence="1" type="ORF">Aau02nite_03810</name>
</gene>